<evidence type="ECO:0000313" key="2">
    <source>
        <dbReference type="Proteomes" id="UP001054889"/>
    </source>
</evidence>
<dbReference type="AlphaFoldDB" id="A0AAV5E1W1"/>
<sequence length="78" mass="8066">MTNPSTSAATDLMSPEDRLEADRLAAAKAAQVEADRLATEQAKADRLAAAKAAQERATEAERVVAESAAAAEKARLAA</sequence>
<reference evidence="1" key="2">
    <citation type="submission" date="2021-12" db="EMBL/GenBank/DDBJ databases">
        <title>Resequencing data analysis of finger millet.</title>
        <authorList>
            <person name="Hatakeyama M."/>
            <person name="Aluri S."/>
            <person name="Balachadran M.T."/>
            <person name="Sivarajan S.R."/>
            <person name="Poveda L."/>
            <person name="Shimizu-Inatsugi R."/>
            <person name="Schlapbach R."/>
            <person name="Sreeman S.M."/>
            <person name="Shimizu K.K."/>
        </authorList>
    </citation>
    <scope>NUCLEOTIDE SEQUENCE</scope>
</reference>
<reference evidence="1" key="1">
    <citation type="journal article" date="2018" name="DNA Res.">
        <title>Multiple hybrid de novo genome assembly of finger millet, an orphan allotetraploid crop.</title>
        <authorList>
            <person name="Hatakeyama M."/>
            <person name="Aluri S."/>
            <person name="Balachadran M.T."/>
            <person name="Sivarajan S.R."/>
            <person name="Patrignani A."/>
            <person name="Gruter S."/>
            <person name="Poveda L."/>
            <person name="Shimizu-Inatsugi R."/>
            <person name="Baeten J."/>
            <person name="Francoijs K.J."/>
            <person name="Nataraja K.N."/>
            <person name="Reddy Y.A.N."/>
            <person name="Phadnis S."/>
            <person name="Ravikumar R.L."/>
            <person name="Schlapbach R."/>
            <person name="Sreeman S.M."/>
            <person name="Shimizu K.K."/>
        </authorList>
    </citation>
    <scope>NUCLEOTIDE SEQUENCE</scope>
</reference>
<comment type="caution">
    <text evidence="1">The sequence shown here is derived from an EMBL/GenBank/DDBJ whole genome shotgun (WGS) entry which is preliminary data.</text>
</comment>
<dbReference type="Proteomes" id="UP001054889">
    <property type="component" value="Unassembled WGS sequence"/>
</dbReference>
<proteinExistence type="predicted"/>
<protein>
    <submittedName>
        <fullName evidence="1">Uncharacterized protein</fullName>
    </submittedName>
</protein>
<dbReference type="EMBL" id="BQKI01000072">
    <property type="protein sequence ID" value="GJN16399.1"/>
    <property type="molecule type" value="Genomic_DNA"/>
</dbReference>
<keyword evidence="2" id="KW-1185">Reference proteome</keyword>
<organism evidence="1 2">
    <name type="scientific">Eleusine coracana subsp. coracana</name>
    <dbReference type="NCBI Taxonomy" id="191504"/>
    <lineage>
        <taxon>Eukaryota</taxon>
        <taxon>Viridiplantae</taxon>
        <taxon>Streptophyta</taxon>
        <taxon>Embryophyta</taxon>
        <taxon>Tracheophyta</taxon>
        <taxon>Spermatophyta</taxon>
        <taxon>Magnoliopsida</taxon>
        <taxon>Liliopsida</taxon>
        <taxon>Poales</taxon>
        <taxon>Poaceae</taxon>
        <taxon>PACMAD clade</taxon>
        <taxon>Chloridoideae</taxon>
        <taxon>Cynodonteae</taxon>
        <taxon>Eleusininae</taxon>
        <taxon>Eleusine</taxon>
    </lineage>
</organism>
<gene>
    <name evidence="1" type="primary">gb03383</name>
    <name evidence="1" type="ORF">PR202_gb03383</name>
</gene>
<evidence type="ECO:0000313" key="1">
    <source>
        <dbReference type="EMBL" id="GJN16399.1"/>
    </source>
</evidence>
<name>A0AAV5E1W1_ELECO</name>
<accession>A0AAV5E1W1</accession>